<evidence type="ECO:0008006" key="2">
    <source>
        <dbReference type="Google" id="ProtNLM"/>
    </source>
</evidence>
<protein>
    <recommendedName>
        <fullName evidence="2">HNHc domain containing protein</fullName>
    </recommendedName>
</protein>
<dbReference type="EMBL" id="LR797252">
    <property type="protein sequence ID" value="CAB4196839.1"/>
    <property type="molecule type" value="Genomic_DNA"/>
</dbReference>
<accession>A0A6J5RIM3</accession>
<proteinExistence type="predicted"/>
<organism evidence="1">
    <name type="scientific">uncultured Caudovirales phage</name>
    <dbReference type="NCBI Taxonomy" id="2100421"/>
    <lineage>
        <taxon>Viruses</taxon>
        <taxon>Duplodnaviria</taxon>
        <taxon>Heunggongvirae</taxon>
        <taxon>Uroviricota</taxon>
        <taxon>Caudoviricetes</taxon>
        <taxon>Peduoviridae</taxon>
        <taxon>Maltschvirus</taxon>
        <taxon>Maltschvirus maltsch</taxon>
    </lineage>
</organism>
<reference evidence="1" key="1">
    <citation type="submission" date="2020-05" db="EMBL/GenBank/DDBJ databases">
        <authorList>
            <person name="Chiriac C."/>
            <person name="Salcher M."/>
            <person name="Ghai R."/>
            <person name="Kavagutti S V."/>
        </authorList>
    </citation>
    <scope>NUCLEOTIDE SEQUENCE</scope>
</reference>
<gene>
    <name evidence="1" type="ORF">UFOVP1290_359</name>
</gene>
<evidence type="ECO:0000313" key="1">
    <source>
        <dbReference type="EMBL" id="CAB4196839.1"/>
    </source>
</evidence>
<name>A0A6J5RIM3_9CAUD</name>
<sequence>MNISEDNLKLCTECNSLKELKDFNKNNRKKDGLQSFCKICDAKNSRDYYAKNSEHHKNVTTKRKKKCILESKKFIYTYLLSHPCIDCGEKDPIVLEFDHIKGIKTGCISRLVHIGCSIKRIQREIDICVVRCANCHRRKTAKDFYWELQLE</sequence>